<feature type="region of interest" description="Disordered" evidence="1">
    <location>
        <begin position="88"/>
        <end position="160"/>
    </location>
</feature>
<feature type="compositionally biased region" description="Polar residues" evidence="1">
    <location>
        <begin position="101"/>
        <end position="112"/>
    </location>
</feature>
<feature type="region of interest" description="Disordered" evidence="1">
    <location>
        <begin position="319"/>
        <end position="373"/>
    </location>
</feature>
<sequence length="658" mass="68886">MTVLPAGRRRKRIWCKRPAGLPASAALARRPRQPQPRGREARPCDAGQADGPVLSRSTLGFVLEAPPERPFQGASARAAAEHPLAVQALRSPGPTPGGANQLCQSTRPTRPTGSPHRNRNPPRGRVIQRLLLDPKSPDEPIGDCDLRSRKSSDENPTPSVQCVQCPCISGPGPRRVMWVLLLPTSRPSSSSSSSSSPRPQPAAGCSLRACPSAPLFPCRPVLGVPRGPGFPPPQPQVSPSYVLRPLPSCLRAQLCRCLRVPGVGVLHPSRCPCTHSRASSSRHSWDLWVLAPRSPDTHWSSCCVLLGFFPRLTAVRGPRLAPSPREPPWSTRAPGAPPAHTSCSHQGLSRPQGQGNNCTPGPPPPPGVGQCRLGLSPGSMSGTWASGQALGIVLLSLPPLLVPCGPTSALPLHPAPGLCCLRLPRGPSCCPPARPLPRPPTYHVTPCHWLRIPSSWSPAWMWWVPHSRHPASQTRTRGGGAELQADQCDLEHLGEAWGGACPRAGLPAVAPRPSHGARGSSVGSRRTGLLLVPIPIPGPRAPALCLCVQRPQGRVAPSVASGTGVTGPGGSKGMGLPAAHPRPCQSAAVWGVQGGGLHHRDQQTLLVGASGVFWELTAACGCARGLGVPVPHSQAPLPPFALSVCAVPWGPGTGLAPP</sequence>
<protein>
    <recommendedName>
        <fullName evidence="4">Basic proline-rich protein-like</fullName>
    </recommendedName>
</protein>
<feature type="compositionally biased region" description="Low complexity" evidence="1">
    <location>
        <begin position="17"/>
        <end position="28"/>
    </location>
</feature>
<accession>A0ABM4XAG8</accession>
<gene>
    <name evidence="3" type="primary">LOC140593803</name>
</gene>
<dbReference type="GeneID" id="140593803"/>
<evidence type="ECO:0000256" key="1">
    <source>
        <dbReference type="SAM" id="MobiDB-lite"/>
    </source>
</evidence>
<keyword evidence="2" id="KW-1185">Reference proteome</keyword>
<proteinExistence type="predicted"/>
<feature type="compositionally biased region" description="Basic and acidic residues" evidence="1">
    <location>
        <begin position="144"/>
        <end position="153"/>
    </location>
</feature>
<feature type="compositionally biased region" description="Gly residues" evidence="1">
    <location>
        <begin position="564"/>
        <end position="573"/>
    </location>
</feature>
<dbReference type="RefSeq" id="XP_072575037.1">
    <property type="nucleotide sequence ID" value="XM_072718936.1"/>
</dbReference>
<evidence type="ECO:0000313" key="3">
    <source>
        <dbReference type="RefSeq" id="XP_072575037.1"/>
    </source>
</evidence>
<feature type="region of interest" description="Disordered" evidence="1">
    <location>
        <begin position="1"/>
        <end position="55"/>
    </location>
</feature>
<name>A0ABM4XAG8_VULVU</name>
<evidence type="ECO:0008006" key="4">
    <source>
        <dbReference type="Google" id="ProtNLM"/>
    </source>
</evidence>
<evidence type="ECO:0000313" key="2">
    <source>
        <dbReference type="Proteomes" id="UP001652641"/>
    </source>
</evidence>
<dbReference type="Proteomes" id="UP001652641">
    <property type="component" value="Chromosome 9"/>
</dbReference>
<feature type="region of interest" description="Disordered" evidence="1">
    <location>
        <begin position="557"/>
        <end position="578"/>
    </location>
</feature>
<reference evidence="3" key="1">
    <citation type="submission" date="2025-08" db="UniProtKB">
        <authorList>
            <consortium name="RefSeq"/>
        </authorList>
    </citation>
    <scope>IDENTIFICATION</scope>
    <source>
        <tissue evidence="3">Cell line</tissue>
    </source>
</reference>
<organism evidence="2 3">
    <name type="scientific">Vulpes vulpes</name>
    <name type="common">Red fox</name>
    <dbReference type="NCBI Taxonomy" id="9627"/>
    <lineage>
        <taxon>Eukaryota</taxon>
        <taxon>Metazoa</taxon>
        <taxon>Chordata</taxon>
        <taxon>Craniata</taxon>
        <taxon>Vertebrata</taxon>
        <taxon>Euteleostomi</taxon>
        <taxon>Mammalia</taxon>
        <taxon>Eutheria</taxon>
        <taxon>Laurasiatheria</taxon>
        <taxon>Carnivora</taxon>
        <taxon>Caniformia</taxon>
        <taxon>Canidae</taxon>
        <taxon>Vulpes</taxon>
    </lineage>
</organism>